<comment type="subcellular location">
    <subcellularLocation>
        <location evidence="2 10">Endoplasmic reticulum membrane</location>
        <topology evidence="2 10">Single-pass type I membrane protein</topology>
    </subcellularLocation>
</comment>
<name>A0A0D0E7R0_9AGAM</name>
<keyword evidence="9 10" id="KW-0472">Membrane</keyword>
<comment type="pathway">
    <text evidence="3 10">Protein modification; protein glycosylation.</text>
</comment>
<dbReference type="Pfam" id="PF04597">
    <property type="entry name" value="Ribophorin_I"/>
    <property type="match status" value="1"/>
</dbReference>
<evidence type="ECO:0000256" key="4">
    <source>
        <dbReference type="ARBA" id="ARBA00008905"/>
    </source>
</evidence>
<evidence type="ECO:0000256" key="7">
    <source>
        <dbReference type="ARBA" id="ARBA00022824"/>
    </source>
</evidence>
<proteinExistence type="inferred from homology"/>
<accession>A0A0D0E7R0</accession>
<dbReference type="PANTHER" id="PTHR21049">
    <property type="entry name" value="RIBOPHORIN I"/>
    <property type="match status" value="1"/>
</dbReference>
<sequence>MLRHSRTLALLLAATLFSSLSLAGPAFENTAIVRSVELGGSLVHLSTTYAIKALEPGQTVYHIALGKDEREKTSWIEAKVKGQMKPLAITELGEDETSTAHLLAVTFPKTLAINGTVNLVLETIQTHSTHPHPERASQSDPQLLKYNTDLFILSPYTTLVQRTKLKSPSPNIISYSTPEGVDGFVRDGSVTKSGPSITYGPYHNVGPSVNLEFLSKYQQPISVHYNFDHPVLEITNLERSAEISHWGSNLNIEDKINLHNAGPILKGHFSRLEHQSQNFFRRLSPHILSDLTLHLPPGVTNVYFNDLNGNVSTSHLRPAPSVPKASKTHQYSILEMRPRYPLLGGWNYSFTLGFDTPLQDSVSWDATEEKYIVGVPVMTYIPGSVVDEAKVKIILPEGATDIEFISPFPALSSTISTHITYLDTTGRPAVSLTYKDLTERHAAMIFVSYKVPFAAHMKKPVAVGGAFLSFFLFGITARRINLRLHK</sequence>
<dbReference type="UniPathway" id="UPA00378"/>
<feature type="transmembrane region" description="Helical" evidence="10">
    <location>
        <begin position="461"/>
        <end position="480"/>
    </location>
</feature>
<evidence type="ECO:0000256" key="10">
    <source>
        <dbReference type="RuleBase" id="RU361143"/>
    </source>
</evidence>
<dbReference type="GO" id="GO:0018279">
    <property type="term" value="P:protein N-linked glycosylation via asparagine"/>
    <property type="evidence" value="ECO:0007669"/>
    <property type="project" value="TreeGrafter"/>
</dbReference>
<organism evidence="11 12">
    <name type="scientific">Paxillus rubicundulus Ve08.2h10</name>
    <dbReference type="NCBI Taxonomy" id="930991"/>
    <lineage>
        <taxon>Eukaryota</taxon>
        <taxon>Fungi</taxon>
        <taxon>Dikarya</taxon>
        <taxon>Basidiomycota</taxon>
        <taxon>Agaricomycotina</taxon>
        <taxon>Agaricomycetes</taxon>
        <taxon>Agaricomycetidae</taxon>
        <taxon>Boletales</taxon>
        <taxon>Paxilineae</taxon>
        <taxon>Paxillaceae</taxon>
        <taxon>Paxillus</taxon>
    </lineage>
</organism>
<evidence type="ECO:0000256" key="9">
    <source>
        <dbReference type="ARBA" id="ARBA00023136"/>
    </source>
</evidence>
<evidence type="ECO:0000256" key="8">
    <source>
        <dbReference type="ARBA" id="ARBA00022989"/>
    </source>
</evidence>
<dbReference type="GO" id="GO:0008250">
    <property type="term" value="C:oligosaccharyltransferase complex"/>
    <property type="evidence" value="ECO:0007669"/>
    <property type="project" value="UniProtKB-UniRule"/>
</dbReference>
<comment type="subunit">
    <text evidence="10">Component of the oligosaccharyltransferase (OST) complex.</text>
</comment>
<dbReference type="STRING" id="930991.A0A0D0E7R0"/>
<evidence type="ECO:0000256" key="6">
    <source>
        <dbReference type="ARBA" id="ARBA00022729"/>
    </source>
</evidence>
<protein>
    <recommendedName>
        <fullName evidence="10">Dolichyl-diphosphooligosaccharide--protein glycosyltransferase subunit 1</fullName>
    </recommendedName>
</protein>
<keyword evidence="5 10" id="KW-0812">Transmembrane</keyword>
<dbReference type="Proteomes" id="UP000054538">
    <property type="component" value="Unassembled WGS sequence"/>
</dbReference>
<gene>
    <name evidence="11" type="ORF">PAXRUDRAFT_824496</name>
</gene>
<evidence type="ECO:0000313" key="11">
    <source>
        <dbReference type="EMBL" id="KIK97869.1"/>
    </source>
</evidence>
<dbReference type="EMBL" id="KN824917">
    <property type="protein sequence ID" value="KIK97869.1"/>
    <property type="molecule type" value="Genomic_DNA"/>
</dbReference>
<dbReference type="AlphaFoldDB" id="A0A0D0E7R0"/>
<keyword evidence="6 10" id="KW-0732">Signal</keyword>
<reference evidence="11 12" key="1">
    <citation type="submission" date="2014-04" db="EMBL/GenBank/DDBJ databases">
        <authorList>
            <consortium name="DOE Joint Genome Institute"/>
            <person name="Kuo A."/>
            <person name="Kohler A."/>
            <person name="Jargeat P."/>
            <person name="Nagy L.G."/>
            <person name="Floudas D."/>
            <person name="Copeland A."/>
            <person name="Barry K.W."/>
            <person name="Cichocki N."/>
            <person name="Veneault-Fourrey C."/>
            <person name="LaButti K."/>
            <person name="Lindquist E.A."/>
            <person name="Lipzen A."/>
            <person name="Lundell T."/>
            <person name="Morin E."/>
            <person name="Murat C."/>
            <person name="Sun H."/>
            <person name="Tunlid A."/>
            <person name="Henrissat B."/>
            <person name="Grigoriev I.V."/>
            <person name="Hibbett D.S."/>
            <person name="Martin F."/>
            <person name="Nordberg H.P."/>
            <person name="Cantor M.N."/>
            <person name="Hua S.X."/>
        </authorList>
    </citation>
    <scope>NUCLEOTIDE SEQUENCE [LARGE SCALE GENOMIC DNA]</scope>
    <source>
        <strain evidence="11 12">Ve08.2h10</strain>
    </source>
</reference>
<dbReference type="FunCoup" id="A0A0D0E7R0">
    <property type="interactions" value="615"/>
</dbReference>
<keyword evidence="8 10" id="KW-1133">Transmembrane helix</keyword>
<evidence type="ECO:0000313" key="12">
    <source>
        <dbReference type="Proteomes" id="UP000054538"/>
    </source>
</evidence>
<dbReference type="HOGENOM" id="CLU_031381_1_0_1"/>
<keyword evidence="7 10" id="KW-0256">Endoplasmic reticulum</keyword>
<evidence type="ECO:0000256" key="2">
    <source>
        <dbReference type="ARBA" id="ARBA00004115"/>
    </source>
</evidence>
<comment type="function">
    <text evidence="1 10">Subunit of the oligosaccharyl transferase (OST) complex that catalyzes the initial transfer of a defined glycan (Glc(3)Man(9)GlcNAc(2) in eukaryotes) from the lipid carrier dolichol-pyrophosphate to an asparagine residue within an Asn-X-Ser/Thr consensus motif in nascent polypeptide chains, the first step in protein N-glycosylation. N-glycosylation occurs cotranslationally and the complex associates with the Sec61 complex at the channel-forming translocon complex that mediates protein translocation across the endoplasmic reticulum (ER). All subunits are required for a maximal enzyme activity.</text>
</comment>
<dbReference type="InterPro" id="IPR007676">
    <property type="entry name" value="Ribophorin_I"/>
</dbReference>
<evidence type="ECO:0000256" key="1">
    <source>
        <dbReference type="ARBA" id="ARBA00002791"/>
    </source>
</evidence>
<dbReference type="InParanoid" id="A0A0D0E7R0"/>
<reference evidence="12" key="2">
    <citation type="submission" date="2015-01" db="EMBL/GenBank/DDBJ databases">
        <title>Evolutionary Origins and Diversification of the Mycorrhizal Mutualists.</title>
        <authorList>
            <consortium name="DOE Joint Genome Institute"/>
            <consortium name="Mycorrhizal Genomics Consortium"/>
            <person name="Kohler A."/>
            <person name="Kuo A."/>
            <person name="Nagy L.G."/>
            <person name="Floudas D."/>
            <person name="Copeland A."/>
            <person name="Barry K.W."/>
            <person name="Cichocki N."/>
            <person name="Veneault-Fourrey C."/>
            <person name="LaButti K."/>
            <person name="Lindquist E.A."/>
            <person name="Lipzen A."/>
            <person name="Lundell T."/>
            <person name="Morin E."/>
            <person name="Murat C."/>
            <person name="Riley R."/>
            <person name="Ohm R."/>
            <person name="Sun H."/>
            <person name="Tunlid A."/>
            <person name="Henrissat B."/>
            <person name="Grigoriev I.V."/>
            <person name="Hibbett D.S."/>
            <person name="Martin F."/>
        </authorList>
    </citation>
    <scope>NUCLEOTIDE SEQUENCE [LARGE SCALE GENOMIC DNA]</scope>
    <source>
        <strain evidence="12">Ve08.2h10</strain>
    </source>
</reference>
<feature type="chain" id="PRO_5005112013" description="Dolichyl-diphosphooligosaccharide--protein glycosyltransferase subunit 1" evidence="10">
    <location>
        <begin position="24"/>
        <end position="486"/>
    </location>
</feature>
<evidence type="ECO:0000256" key="3">
    <source>
        <dbReference type="ARBA" id="ARBA00004922"/>
    </source>
</evidence>
<evidence type="ECO:0000256" key="5">
    <source>
        <dbReference type="ARBA" id="ARBA00022692"/>
    </source>
</evidence>
<dbReference type="OrthoDB" id="310030at2759"/>
<comment type="similarity">
    <text evidence="4 10">Belongs to the OST1 family.</text>
</comment>
<feature type="signal peptide" evidence="10">
    <location>
        <begin position="1"/>
        <end position="23"/>
    </location>
</feature>
<keyword evidence="12" id="KW-1185">Reference proteome</keyword>
<dbReference type="PANTHER" id="PTHR21049:SF0">
    <property type="entry name" value="DOLICHYL-DIPHOSPHOOLIGOSACCHARIDE--PROTEIN GLYCOSYLTRANSFERASE SUBUNIT 1"/>
    <property type="match status" value="1"/>
</dbReference>